<dbReference type="AlphaFoldDB" id="D1AYE7"/>
<dbReference type="STRING" id="519441.Smon_0855"/>
<organism evidence="1 2">
    <name type="scientific">Streptobacillus moniliformis (strain ATCC 14647 / DSM 12112 / NCTC 10651 / 9901)</name>
    <dbReference type="NCBI Taxonomy" id="519441"/>
    <lineage>
        <taxon>Bacteria</taxon>
        <taxon>Fusobacteriati</taxon>
        <taxon>Fusobacteriota</taxon>
        <taxon>Fusobacteriia</taxon>
        <taxon>Fusobacteriales</taxon>
        <taxon>Leptotrichiaceae</taxon>
        <taxon>Streptobacillus</taxon>
    </lineage>
</organism>
<name>D1AYE7_STRM9</name>
<dbReference type="eggNOG" id="COG4771">
    <property type="taxonomic scope" value="Bacteria"/>
</dbReference>
<protein>
    <submittedName>
        <fullName evidence="1">Uncharacterized protein</fullName>
    </submittedName>
</protein>
<dbReference type="RefSeq" id="WP_012858873.1">
    <property type="nucleotide sequence ID" value="NC_013515.1"/>
</dbReference>
<dbReference type="KEGG" id="smf:Smon_0855"/>
<reference evidence="1 2" key="1">
    <citation type="journal article" date="2009" name="Stand. Genomic Sci.">
        <title>Complete genome sequence of Streptobacillus moniliformis type strain (9901T).</title>
        <authorList>
            <person name="Nolan M."/>
            <person name="Gronow S."/>
            <person name="Lapidus A."/>
            <person name="Ivanova N."/>
            <person name="Copeland A."/>
            <person name="Lucas S."/>
            <person name="Del Rio T.G."/>
            <person name="Chen F."/>
            <person name="Tice H."/>
            <person name="Pitluck S."/>
            <person name="Cheng J.F."/>
            <person name="Sims D."/>
            <person name="Meincke L."/>
            <person name="Bruce D."/>
            <person name="Goodwin L."/>
            <person name="Brettin T."/>
            <person name="Han C."/>
            <person name="Detter J.C."/>
            <person name="Ovchinikova G."/>
            <person name="Pati A."/>
            <person name="Mavromatis K."/>
            <person name="Mikhailova N."/>
            <person name="Chen A."/>
            <person name="Palaniappan K."/>
            <person name="Land M."/>
            <person name="Hauser L."/>
            <person name="Chang Y.J."/>
            <person name="Jeffries C.D."/>
            <person name="Rohde M."/>
            <person name="Sproer C."/>
            <person name="Goker M."/>
            <person name="Bristow J."/>
            <person name="Eisen J.A."/>
            <person name="Markowitz V."/>
            <person name="Hugenholtz P."/>
            <person name="Kyrpides N.C."/>
            <person name="Klenk H.P."/>
            <person name="Chain P."/>
        </authorList>
    </citation>
    <scope>NUCLEOTIDE SEQUENCE [LARGE SCALE GENOMIC DNA]</scope>
    <source>
        <strain evidence="2">ATCC 14647 / DSM 12112 / NCTC 10651 / 9901</strain>
    </source>
</reference>
<keyword evidence="2" id="KW-1185">Reference proteome</keyword>
<dbReference type="GeneID" id="29673335"/>
<proteinExistence type="predicted"/>
<dbReference type="HOGENOM" id="CLU_458494_0_0_0"/>
<dbReference type="Proteomes" id="UP000002072">
    <property type="component" value="Chromosome"/>
</dbReference>
<accession>D1AYE7</accession>
<evidence type="ECO:0000313" key="1">
    <source>
        <dbReference type="EMBL" id="ACZ01323.1"/>
    </source>
</evidence>
<gene>
    <name evidence="1" type="ordered locus">Smon_0855</name>
</gene>
<evidence type="ECO:0000313" key="2">
    <source>
        <dbReference type="Proteomes" id="UP000002072"/>
    </source>
</evidence>
<sequence>MFWNLFKKKEEYKDIEREKIKVYDDEKGEEIIVVKEDWIKKFLIPKIDQNINNREMLYNLILVGLNYQVYEELLEHTLKFREMEENSKRSTEVLTEIYFQSSVYNEIVELYEDYKDEMSPMMYYYYGLSLLYTGLDLEYVETILEGLYSYPNNDKLIGEFKEIFKNKNYDVQDKYMQTLSNLEGAYKLSIYFSEVEYINSNYNKANEYIVKALNQGNYKTEVITEVTKILFENKQYIEFENHILIRYSVESKDIEFTKLALLFYKEMFRYEDGLKLTKELYSYRKYYKSIIKLIAEYEEEYLRLKFKSESPASYDAATNCREMGEVKYFNISHPMHYYILNRDEKLLVEKNSDKNVMFLPIATLLLNKLDTKESAFINTLPIILLEKIYRSTNVKMQVTLSKDDVSIKEKMRDYDEKFFEGISNANPQLKYIITGLLDEENLGTKYLNIYRYDCEKKQIFKMISPINIKNNEVEIAKEYIESIKEYFGITVFDLQSNIEIDDIYNCSKRLNLFFDFDGNNKYRKWNLLYLLNYYISKIKNEDELLIALSIVHFMNIYKVEYDLEYKSIFYEKNLQIYDNPEIRRLINFVFENRGE</sequence>
<dbReference type="OrthoDB" id="94784at2"/>
<dbReference type="EMBL" id="CP001779">
    <property type="protein sequence ID" value="ACZ01323.1"/>
    <property type="molecule type" value="Genomic_DNA"/>
</dbReference>